<accession>A0A061E1A7</accession>
<evidence type="ECO:0000313" key="2">
    <source>
        <dbReference type="Proteomes" id="UP000026915"/>
    </source>
</evidence>
<sequence>MFMPYFGHELSQSLHCIRYVQPCESQVKKFPNQLSISSGICHLIFFACFS</sequence>
<proteinExistence type="predicted"/>
<dbReference type="AlphaFoldDB" id="A0A061E1A7"/>
<dbReference type="Proteomes" id="UP000026915">
    <property type="component" value="Chromosome 2"/>
</dbReference>
<dbReference type="EMBL" id="CM001880">
    <property type="protein sequence ID" value="EOX98819.1"/>
    <property type="molecule type" value="Genomic_DNA"/>
</dbReference>
<name>A0A061E1A7_THECC</name>
<organism evidence="1 2">
    <name type="scientific">Theobroma cacao</name>
    <name type="common">Cacao</name>
    <name type="synonym">Cocoa</name>
    <dbReference type="NCBI Taxonomy" id="3641"/>
    <lineage>
        <taxon>Eukaryota</taxon>
        <taxon>Viridiplantae</taxon>
        <taxon>Streptophyta</taxon>
        <taxon>Embryophyta</taxon>
        <taxon>Tracheophyta</taxon>
        <taxon>Spermatophyta</taxon>
        <taxon>Magnoliopsida</taxon>
        <taxon>eudicotyledons</taxon>
        <taxon>Gunneridae</taxon>
        <taxon>Pentapetalae</taxon>
        <taxon>rosids</taxon>
        <taxon>malvids</taxon>
        <taxon>Malvales</taxon>
        <taxon>Malvaceae</taxon>
        <taxon>Byttnerioideae</taxon>
        <taxon>Theobroma</taxon>
    </lineage>
</organism>
<gene>
    <name evidence="1" type="ORF">TCM_007499</name>
</gene>
<reference evidence="1 2" key="1">
    <citation type="journal article" date="2013" name="Genome Biol.">
        <title>The genome sequence of the most widely cultivated cacao type and its use to identify candidate genes regulating pod color.</title>
        <authorList>
            <person name="Motamayor J.C."/>
            <person name="Mockaitis K."/>
            <person name="Schmutz J."/>
            <person name="Haiminen N."/>
            <person name="Iii D.L."/>
            <person name="Cornejo O."/>
            <person name="Findley S.D."/>
            <person name="Zheng P."/>
            <person name="Utro F."/>
            <person name="Royaert S."/>
            <person name="Saski C."/>
            <person name="Jenkins J."/>
            <person name="Podicheti R."/>
            <person name="Zhao M."/>
            <person name="Scheffler B.E."/>
            <person name="Stack J.C."/>
            <person name="Feltus F.A."/>
            <person name="Mustiga G.M."/>
            <person name="Amores F."/>
            <person name="Phillips W."/>
            <person name="Marelli J.P."/>
            <person name="May G.D."/>
            <person name="Shapiro H."/>
            <person name="Ma J."/>
            <person name="Bustamante C.D."/>
            <person name="Schnell R.J."/>
            <person name="Main D."/>
            <person name="Gilbert D."/>
            <person name="Parida L."/>
            <person name="Kuhn D.N."/>
        </authorList>
    </citation>
    <scope>NUCLEOTIDE SEQUENCE [LARGE SCALE GENOMIC DNA]</scope>
    <source>
        <strain evidence="2">cv. Matina 1-6</strain>
    </source>
</reference>
<evidence type="ECO:0000313" key="1">
    <source>
        <dbReference type="EMBL" id="EOX98819.1"/>
    </source>
</evidence>
<dbReference type="Gramene" id="EOX98819">
    <property type="protein sequence ID" value="EOX98819"/>
    <property type="gene ID" value="TCM_007499"/>
</dbReference>
<dbReference type="InParanoid" id="A0A061E1A7"/>
<keyword evidence="2" id="KW-1185">Reference proteome</keyword>
<protein>
    <submittedName>
        <fullName evidence="1">Uncharacterized protein</fullName>
    </submittedName>
</protein>
<dbReference type="HOGENOM" id="CLU_3128136_0_0_1"/>